<dbReference type="AlphaFoldDB" id="A0A1F5E654"/>
<accession>A0A1F5E654</accession>
<dbReference type="PANTHER" id="PTHR15364:SF0">
    <property type="entry name" value="2'-DEOXYNUCLEOSIDE 5'-PHOSPHATE N-HYDROLASE 1"/>
    <property type="match status" value="1"/>
</dbReference>
<proteinExistence type="predicted"/>
<dbReference type="STRING" id="1797457.A2160_05720"/>
<evidence type="ECO:0000313" key="1">
    <source>
        <dbReference type="EMBL" id="OGD62855.1"/>
    </source>
</evidence>
<reference evidence="1 2" key="1">
    <citation type="journal article" date="2016" name="Nat. Commun.">
        <title>Thousands of microbial genomes shed light on interconnected biogeochemical processes in an aquifer system.</title>
        <authorList>
            <person name="Anantharaman K."/>
            <person name="Brown C.T."/>
            <person name="Hug L.A."/>
            <person name="Sharon I."/>
            <person name="Castelle C.J."/>
            <person name="Probst A.J."/>
            <person name="Thomas B.C."/>
            <person name="Singh A."/>
            <person name="Wilkins M.J."/>
            <person name="Karaoz U."/>
            <person name="Brodie E.L."/>
            <person name="Williams K.H."/>
            <person name="Hubbard S.S."/>
            <person name="Banfield J.F."/>
        </authorList>
    </citation>
    <scope>NUCLEOTIDE SEQUENCE [LARGE SCALE GENOMIC DNA]</scope>
</reference>
<sequence>MKVYFTASLTGKKLFGENYQKITSSLRRQGHQVFDEHIVNSTKEKIMNESPGQRLAYIKLLNKNLRWCDVVLAEVSYPSTSVGFEICLAMSRQKPVLAMHDERGDFPSLLEGFKEEVASIIAYKLDEVDKVLEGALEFIKDRVLTKRFTILFSPRIVRFLDTIAQTGTISRSEYIRDLILQDLRKRAK</sequence>
<name>A0A1F5E654_9BACT</name>
<organism evidence="1 2">
    <name type="scientific">Candidatus Beckwithbacteria bacterium RBG_13_42_9</name>
    <dbReference type="NCBI Taxonomy" id="1797457"/>
    <lineage>
        <taxon>Bacteria</taxon>
        <taxon>Candidatus Beckwithiibacteriota</taxon>
    </lineage>
</organism>
<dbReference type="EMBL" id="MEZK01000015">
    <property type="protein sequence ID" value="OGD62855.1"/>
    <property type="molecule type" value="Genomic_DNA"/>
</dbReference>
<evidence type="ECO:0000313" key="2">
    <source>
        <dbReference type="Proteomes" id="UP000177006"/>
    </source>
</evidence>
<dbReference type="InterPro" id="IPR051239">
    <property type="entry name" value="2'-dNMP_N-hydrolase"/>
</dbReference>
<comment type="caution">
    <text evidence="1">The sequence shown here is derived from an EMBL/GenBank/DDBJ whole genome shotgun (WGS) entry which is preliminary data.</text>
</comment>
<protein>
    <recommendedName>
        <fullName evidence="3">Nucleoside 2-deoxyribosyltransferase</fullName>
    </recommendedName>
</protein>
<dbReference type="GO" id="GO:0009159">
    <property type="term" value="P:deoxyribonucleoside monophosphate catabolic process"/>
    <property type="evidence" value="ECO:0007669"/>
    <property type="project" value="TreeGrafter"/>
</dbReference>
<dbReference type="PANTHER" id="PTHR15364">
    <property type="entry name" value="2'-DEOXYNUCLEOSIDE 5'-PHOSPHATE N-HYDROLASE 1"/>
    <property type="match status" value="1"/>
</dbReference>
<gene>
    <name evidence="1" type="ORF">A2160_05720</name>
</gene>
<evidence type="ECO:0008006" key="3">
    <source>
        <dbReference type="Google" id="ProtNLM"/>
    </source>
</evidence>
<dbReference type="Proteomes" id="UP000177006">
    <property type="component" value="Unassembled WGS sequence"/>
</dbReference>
<dbReference type="Gene3D" id="3.40.50.450">
    <property type="match status" value="1"/>
</dbReference>
<dbReference type="SUPFAM" id="SSF52309">
    <property type="entry name" value="N-(deoxy)ribosyltransferase-like"/>
    <property type="match status" value="1"/>
</dbReference>
<dbReference type="GO" id="GO:0070694">
    <property type="term" value="F:5-hydroxymethyl-dUMP N-hydrolase activity"/>
    <property type="evidence" value="ECO:0007669"/>
    <property type="project" value="TreeGrafter"/>
</dbReference>